<feature type="active site" evidence="9">
    <location>
        <position position="110"/>
    </location>
</feature>
<keyword evidence="4 9" id="KW-0812">Transmembrane</keyword>
<name>A0A3G1KQZ9_FORW1</name>
<dbReference type="HAMAP" id="MF_00161">
    <property type="entry name" value="LspA"/>
    <property type="match status" value="1"/>
</dbReference>
<dbReference type="EMBL" id="CP017634">
    <property type="protein sequence ID" value="ATW24870.1"/>
    <property type="molecule type" value="Genomic_DNA"/>
</dbReference>
<dbReference type="GO" id="GO:0006508">
    <property type="term" value="P:proteolysis"/>
    <property type="evidence" value="ECO:0007669"/>
    <property type="project" value="UniProtKB-KW"/>
</dbReference>
<evidence type="ECO:0000256" key="11">
    <source>
        <dbReference type="RuleBase" id="RU004181"/>
    </source>
</evidence>
<comment type="pathway">
    <text evidence="9">Protein modification; lipoprotein biosynthesis (signal peptide cleavage).</text>
</comment>
<keyword evidence="5 9" id="KW-0064">Aspartyl protease</keyword>
<dbReference type="RefSeq" id="WP_214659209.1">
    <property type="nucleotide sequence ID" value="NZ_CP017634.1"/>
</dbReference>
<reference evidence="12 13" key="1">
    <citation type="submission" date="2016-10" db="EMBL/GenBank/DDBJ databases">
        <title>Complete Genome Sequence of Peptococcaceae strain DCMF.</title>
        <authorList>
            <person name="Edwards R.J."/>
            <person name="Holland S.I."/>
            <person name="Deshpande N.P."/>
            <person name="Wong Y.K."/>
            <person name="Ertan H."/>
            <person name="Manefield M."/>
            <person name="Russell T.L."/>
            <person name="Lee M.J."/>
        </authorList>
    </citation>
    <scope>NUCLEOTIDE SEQUENCE [LARGE SCALE GENOMIC DNA]</scope>
    <source>
        <strain evidence="12 13">DCMF</strain>
    </source>
</reference>
<keyword evidence="8 9" id="KW-0472">Membrane</keyword>
<evidence type="ECO:0000313" key="13">
    <source>
        <dbReference type="Proteomes" id="UP000323521"/>
    </source>
</evidence>
<evidence type="ECO:0000256" key="2">
    <source>
        <dbReference type="ARBA" id="ARBA00022475"/>
    </source>
</evidence>
<keyword evidence="3 9" id="KW-0645">Protease</keyword>
<comment type="subcellular location">
    <subcellularLocation>
        <location evidence="9">Cell membrane</location>
        <topology evidence="9">Multi-pass membrane protein</topology>
    </subcellularLocation>
</comment>
<sequence>MLIAVALAVIIIDQGSKFLVRSQMAEMQTIPLIDNIFHLTYVRNPGAAFSLLPNQTPVFIAITLLAAAVAIFFYYRVEREKIWLRLGIALMLGGAVGNLIDRIRFGEVVDFLDFRIWPVFNLADSAIVVGVALICWQLIRQDLRSRGDK</sequence>
<dbReference type="Pfam" id="PF01252">
    <property type="entry name" value="Peptidase_A8"/>
    <property type="match status" value="1"/>
</dbReference>
<evidence type="ECO:0000256" key="4">
    <source>
        <dbReference type="ARBA" id="ARBA00022692"/>
    </source>
</evidence>
<dbReference type="GO" id="GO:0004190">
    <property type="term" value="F:aspartic-type endopeptidase activity"/>
    <property type="evidence" value="ECO:0007669"/>
    <property type="project" value="UniProtKB-UniRule"/>
</dbReference>
<protein>
    <recommendedName>
        <fullName evidence="9">Lipoprotein signal peptidase</fullName>
        <ecNumber evidence="9">3.4.23.36</ecNumber>
    </recommendedName>
    <alternativeName>
        <fullName evidence="9">Prolipoprotein signal peptidase</fullName>
    </alternativeName>
    <alternativeName>
        <fullName evidence="9">Signal peptidase II</fullName>
        <shortName evidence="9">SPase II</shortName>
    </alternativeName>
</protein>
<dbReference type="GO" id="GO:0005886">
    <property type="term" value="C:plasma membrane"/>
    <property type="evidence" value="ECO:0007669"/>
    <property type="project" value="UniProtKB-SubCell"/>
</dbReference>
<evidence type="ECO:0000256" key="3">
    <source>
        <dbReference type="ARBA" id="ARBA00022670"/>
    </source>
</evidence>
<dbReference type="NCBIfam" id="TIGR00077">
    <property type="entry name" value="lspA"/>
    <property type="match status" value="1"/>
</dbReference>
<accession>A0A3G1KQZ9</accession>
<keyword evidence="13" id="KW-1185">Reference proteome</keyword>
<evidence type="ECO:0000256" key="9">
    <source>
        <dbReference type="HAMAP-Rule" id="MF_00161"/>
    </source>
</evidence>
<evidence type="ECO:0000256" key="1">
    <source>
        <dbReference type="ARBA" id="ARBA00006139"/>
    </source>
</evidence>
<keyword evidence="2 9" id="KW-1003">Cell membrane</keyword>
<dbReference type="InterPro" id="IPR001872">
    <property type="entry name" value="Peptidase_A8"/>
</dbReference>
<dbReference type="PRINTS" id="PR00781">
    <property type="entry name" value="LIPOSIGPTASE"/>
</dbReference>
<dbReference type="EC" id="3.4.23.36" evidence="9"/>
<organism evidence="12 13">
    <name type="scientific">Formimonas warabiya</name>
    <dbReference type="NCBI Taxonomy" id="1761012"/>
    <lineage>
        <taxon>Bacteria</taxon>
        <taxon>Bacillati</taxon>
        <taxon>Bacillota</taxon>
        <taxon>Clostridia</taxon>
        <taxon>Eubacteriales</taxon>
        <taxon>Peptococcaceae</taxon>
        <taxon>Candidatus Formimonas</taxon>
    </lineage>
</organism>
<comment type="caution">
    <text evidence="9">Lacks conserved residue(s) required for the propagation of feature annotation.</text>
</comment>
<evidence type="ECO:0000256" key="6">
    <source>
        <dbReference type="ARBA" id="ARBA00022801"/>
    </source>
</evidence>
<dbReference type="UniPathway" id="UPA00665"/>
<evidence type="ECO:0000313" key="12">
    <source>
        <dbReference type="EMBL" id="ATW24870.1"/>
    </source>
</evidence>
<evidence type="ECO:0000256" key="8">
    <source>
        <dbReference type="ARBA" id="ARBA00023136"/>
    </source>
</evidence>
<comment type="function">
    <text evidence="9 10">This protein specifically catalyzes the removal of signal peptides from prolipoproteins.</text>
</comment>
<evidence type="ECO:0000256" key="10">
    <source>
        <dbReference type="RuleBase" id="RU000594"/>
    </source>
</evidence>
<feature type="active site" evidence="9">
    <location>
        <position position="124"/>
    </location>
</feature>
<gene>
    <name evidence="9" type="primary">lspA</name>
    <name evidence="12" type="ORF">DCMF_08880</name>
</gene>
<feature type="transmembrane region" description="Helical" evidence="9">
    <location>
        <begin position="82"/>
        <end position="100"/>
    </location>
</feature>
<comment type="catalytic activity">
    <reaction evidence="9 10">
        <text>Release of signal peptides from bacterial membrane prolipoproteins. Hydrolyzes -Xaa-Yaa-Zaa-|-(S,diacylglyceryl)Cys-, in which Xaa is hydrophobic (preferably Leu), and Yaa (Ala or Ser) and Zaa (Gly or Ala) have small, neutral side chains.</text>
        <dbReference type="EC" id="3.4.23.36"/>
    </reaction>
</comment>
<dbReference type="PANTHER" id="PTHR33695">
    <property type="entry name" value="LIPOPROTEIN SIGNAL PEPTIDASE"/>
    <property type="match status" value="1"/>
</dbReference>
<feature type="transmembrane region" description="Helical" evidence="9">
    <location>
        <begin position="58"/>
        <end position="75"/>
    </location>
</feature>
<comment type="similarity">
    <text evidence="1 9 11">Belongs to the peptidase A8 family.</text>
</comment>
<dbReference type="AlphaFoldDB" id="A0A3G1KQZ9"/>
<dbReference type="KEGG" id="fwa:DCMF_08880"/>
<evidence type="ECO:0000256" key="7">
    <source>
        <dbReference type="ARBA" id="ARBA00022989"/>
    </source>
</evidence>
<proteinExistence type="inferred from homology"/>
<dbReference type="Proteomes" id="UP000323521">
    <property type="component" value="Chromosome"/>
</dbReference>
<evidence type="ECO:0000256" key="5">
    <source>
        <dbReference type="ARBA" id="ARBA00022750"/>
    </source>
</evidence>
<keyword evidence="6 9" id="KW-0378">Hydrolase</keyword>
<dbReference type="PROSITE" id="PS00855">
    <property type="entry name" value="SPASE_II"/>
    <property type="match status" value="1"/>
</dbReference>
<dbReference type="PANTHER" id="PTHR33695:SF1">
    <property type="entry name" value="LIPOPROTEIN SIGNAL PEPTIDASE"/>
    <property type="match status" value="1"/>
</dbReference>
<keyword evidence="7 9" id="KW-1133">Transmembrane helix</keyword>
<feature type="transmembrane region" description="Helical" evidence="9">
    <location>
        <begin position="120"/>
        <end position="139"/>
    </location>
</feature>